<evidence type="ECO:0000313" key="4">
    <source>
        <dbReference type="Proteomes" id="UP001595824"/>
    </source>
</evidence>
<dbReference type="PANTHER" id="PTHR43610">
    <property type="entry name" value="BLL6696 PROTEIN"/>
    <property type="match status" value="1"/>
</dbReference>
<keyword evidence="4" id="KW-1185">Reference proteome</keyword>
<dbReference type="Gene3D" id="3.40.630.30">
    <property type="match status" value="1"/>
</dbReference>
<sequence>MTITLTGPVLEGTLVRLEPLEQRHAADLAVAAEEDRGTYAYTWVPRAEETAAYIDGQLARAATGRLAPYAQISLATGRAVGATAFWEPRCWRDEERLDAVEVGFTWLARSAQGTGVNAEAKYLLFRHAFEVWEAARVDLKTDARNSRSRAAIESVGARFEGVLRNWSRSSAPGEEGRLRDSAIFSITAEEWPERRAALEARVRRAAARTARTDRDRDQNRERDQNRNQSRERDQDGSVNRPESATPTR</sequence>
<dbReference type="RefSeq" id="WP_381742964.1">
    <property type="nucleotide sequence ID" value="NZ_JBHSDP010000027.1"/>
</dbReference>
<feature type="domain" description="N-acetyltransferase" evidence="2">
    <location>
        <begin position="16"/>
        <end position="158"/>
    </location>
</feature>
<reference evidence="4" key="1">
    <citation type="journal article" date="2019" name="Int. J. Syst. Evol. Microbiol.">
        <title>The Global Catalogue of Microorganisms (GCM) 10K type strain sequencing project: providing services to taxonomists for standard genome sequencing and annotation.</title>
        <authorList>
            <consortium name="The Broad Institute Genomics Platform"/>
            <consortium name="The Broad Institute Genome Sequencing Center for Infectious Disease"/>
            <person name="Wu L."/>
            <person name="Ma J."/>
        </authorList>
    </citation>
    <scope>NUCLEOTIDE SEQUENCE [LARGE SCALE GENOMIC DNA]</scope>
    <source>
        <strain evidence="4">PCU 347</strain>
    </source>
</reference>
<dbReference type="SUPFAM" id="SSF55729">
    <property type="entry name" value="Acyl-CoA N-acyltransferases (Nat)"/>
    <property type="match status" value="1"/>
</dbReference>
<feature type="compositionally biased region" description="Polar residues" evidence="1">
    <location>
        <begin position="236"/>
        <end position="248"/>
    </location>
</feature>
<organism evidence="3 4">
    <name type="scientific">Streptomyces andamanensis</name>
    <dbReference type="NCBI Taxonomy" id="1565035"/>
    <lineage>
        <taxon>Bacteria</taxon>
        <taxon>Bacillati</taxon>
        <taxon>Actinomycetota</taxon>
        <taxon>Actinomycetes</taxon>
        <taxon>Kitasatosporales</taxon>
        <taxon>Streptomycetaceae</taxon>
        <taxon>Streptomyces</taxon>
    </lineage>
</organism>
<evidence type="ECO:0000259" key="2">
    <source>
        <dbReference type="Pfam" id="PF13302"/>
    </source>
</evidence>
<dbReference type="InterPro" id="IPR016181">
    <property type="entry name" value="Acyl_CoA_acyltransferase"/>
</dbReference>
<keyword evidence="3" id="KW-0808">Transferase</keyword>
<dbReference type="EC" id="2.3.-.-" evidence="3"/>
<evidence type="ECO:0000256" key="1">
    <source>
        <dbReference type="SAM" id="MobiDB-lite"/>
    </source>
</evidence>
<accession>A0ABV8TLL3</accession>
<feature type="region of interest" description="Disordered" evidence="1">
    <location>
        <begin position="205"/>
        <end position="248"/>
    </location>
</feature>
<dbReference type="EMBL" id="JBHSDP010000027">
    <property type="protein sequence ID" value="MFC4331590.1"/>
    <property type="molecule type" value="Genomic_DNA"/>
</dbReference>
<comment type="caution">
    <text evidence="3">The sequence shown here is derived from an EMBL/GenBank/DDBJ whole genome shotgun (WGS) entry which is preliminary data.</text>
</comment>
<feature type="compositionally biased region" description="Basic and acidic residues" evidence="1">
    <location>
        <begin position="210"/>
        <end position="235"/>
    </location>
</feature>
<dbReference type="InterPro" id="IPR000182">
    <property type="entry name" value="GNAT_dom"/>
</dbReference>
<dbReference type="PANTHER" id="PTHR43610:SF1">
    <property type="entry name" value="N-ACETYLTRANSFERASE DOMAIN-CONTAINING PROTEIN"/>
    <property type="match status" value="1"/>
</dbReference>
<proteinExistence type="predicted"/>
<dbReference type="GO" id="GO:0016746">
    <property type="term" value="F:acyltransferase activity"/>
    <property type="evidence" value="ECO:0007669"/>
    <property type="project" value="UniProtKB-KW"/>
</dbReference>
<gene>
    <name evidence="3" type="ORF">ACFPC0_28220</name>
</gene>
<dbReference type="Pfam" id="PF13302">
    <property type="entry name" value="Acetyltransf_3"/>
    <property type="match status" value="1"/>
</dbReference>
<name>A0ABV8TLL3_9ACTN</name>
<dbReference type="Proteomes" id="UP001595824">
    <property type="component" value="Unassembled WGS sequence"/>
</dbReference>
<evidence type="ECO:0000313" key="3">
    <source>
        <dbReference type="EMBL" id="MFC4331590.1"/>
    </source>
</evidence>
<keyword evidence="3" id="KW-0012">Acyltransferase</keyword>
<protein>
    <submittedName>
        <fullName evidence="3">GNAT family N-acetyltransferase</fullName>
        <ecNumber evidence="3">2.3.-.-</ecNumber>
    </submittedName>
</protein>